<comment type="caution">
    <text evidence="1">The sequence shown here is derived from an EMBL/GenBank/DDBJ whole genome shotgun (WGS) entry which is preliminary data.</text>
</comment>
<dbReference type="Proteomes" id="UP000294588">
    <property type="component" value="Unassembled WGS sequence"/>
</dbReference>
<reference evidence="1" key="1">
    <citation type="submission" date="2019-03" db="EMBL/GenBank/DDBJ databases">
        <title>Candidatus Syntrophosphaera thermopropionivorans: a novel player in syntrophic propionate oxidation during anaerobic digestion.</title>
        <authorList>
            <person name="Dyksma S."/>
        </authorList>
    </citation>
    <scope>NUCLEOTIDE SEQUENCE</scope>
    <source>
        <strain evidence="1">W5</strain>
    </source>
</reference>
<evidence type="ECO:0000313" key="2">
    <source>
        <dbReference type="Proteomes" id="UP000294588"/>
    </source>
</evidence>
<keyword evidence="2" id="KW-1185">Reference proteome</keyword>
<gene>
    <name evidence="1" type="ORF">E0946_01860</name>
</gene>
<proteinExistence type="predicted"/>
<accession>A0AC61QKI0</accession>
<name>A0AC61QKI0_9BACT</name>
<protein>
    <submittedName>
        <fullName evidence="1">S41 family peptidase</fullName>
    </submittedName>
</protein>
<organism evidence="1 2">
    <name type="scientific">Candidatus Syntrophosphaera thermopropionivorans</name>
    <dbReference type="NCBI Taxonomy" id="2593015"/>
    <lineage>
        <taxon>Bacteria</taxon>
        <taxon>Pseudomonadati</taxon>
        <taxon>Candidatus Cloacimonadota</taxon>
        <taxon>Candidatus Cloacimonadia</taxon>
        <taxon>Candidatus Cloacimonadales</taxon>
        <taxon>Candidatus Cloacimonadaceae</taxon>
        <taxon>Candidatus Syntrophosphaera</taxon>
    </lineage>
</organism>
<dbReference type="EMBL" id="SMOG01000002">
    <property type="protein sequence ID" value="TDF74196.1"/>
    <property type="molecule type" value="Genomic_DNA"/>
</dbReference>
<sequence>MNYKKQRRAIITIVVVWILSATMLFTATSLFAQNKSSGSDLYSQLGLFSEVLQKLKQNYVTELKDEELIKAAINGMLSSTDPHTTYFPKEEFEEFTTSTKGSFGGLGIQIDKIGDYITVISPIEGTPAYRMGITTGDRIIKVDDISLIGASTDEAIKHMRGEVGTTVTITISRPGVEKPLEFTLTREVIKIKSIPYYFKLDNGAGYIRISQFNENTVQELRTALNSLENEGIRALIIDLRWNPGGLLDQAVDTVNEFIGPNKLVVETKGRIPTSNRQYFTRYNTKSRNYPIIVLVNEASASASEIFAGSMQDWDKGLVIGKPTFGKGSVQQLIPLMNGGGLKVTTAYYYIKSGRCIHKNINDKILLGKEVTEKDQEAEKEKNLQQVYYTVNKRIVYGGGGITPDFEVDADLMTNFGMELRRQNAFFNFAVDYMVEHQHKLDKNFVVTDELMNRFLNYVEDKGISYTQADLDSTDTYIRTMLKSELIRNVYGDTEAYKASINLDKQLQTAINLLNKYQSMDALFDYAATQNKR</sequence>
<evidence type="ECO:0000313" key="1">
    <source>
        <dbReference type="EMBL" id="TDF74196.1"/>
    </source>
</evidence>